<evidence type="ECO:0000313" key="3">
    <source>
        <dbReference type="Proteomes" id="UP000193317"/>
    </source>
</evidence>
<organism evidence="2 3">
    <name type="scientific">Mycobacterium szulgai</name>
    <dbReference type="NCBI Taxonomy" id="1787"/>
    <lineage>
        <taxon>Bacteria</taxon>
        <taxon>Bacillati</taxon>
        <taxon>Actinomycetota</taxon>
        <taxon>Actinomycetes</taxon>
        <taxon>Mycobacteriales</taxon>
        <taxon>Mycobacteriaceae</taxon>
        <taxon>Mycobacterium</taxon>
    </lineage>
</organism>
<dbReference type="AlphaFoldDB" id="A0A1X2EIN2"/>
<dbReference type="EMBL" id="LQPW01000084">
    <property type="protein sequence ID" value="ORX03226.1"/>
    <property type="molecule type" value="Genomic_DNA"/>
</dbReference>
<evidence type="ECO:0000313" key="2">
    <source>
        <dbReference type="EMBL" id="ORX03226.1"/>
    </source>
</evidence>
<feature type="region of interest" description="Disordered" evidence="1">
    <location>
        <begin position="82"/>
        <end position="121"/>
    </location>
</feature>
<gene>
    <name evidence="2" type="ORF">AWC27_28085</name>
</gene>
<name>A0A1X2EIN2_MYCSZ</name>
<protein>
    <submittedName>
        <fullName evidence="2">Uncharacterized protein</fullName>
    </submittedName>
</protein>
<evidence type="ECO:0000256" key="1">
    <source>
        <dbReference type="SAM" id="MobiDB-lite"/>
    </source>
</evidence>
<comment type="caution">
    <text evidence="2">The sequence shown here is derived from an EMBL/GenBank/DDBJ whole genome shotgun (WGS) entry which is preliminary data.</text>
</comment>
<keyword evidence="3" id="KW-1185">Reference proteome</keyword>
<sequence>MVHSARAMPVNHRTTVLDLVDSAGRGHLGHPPTLLSGPLSASISGYQKQCEQASDVNGLKAPANHEPHRGWIFCAASDRYKGAQQVRPRGDEENGRSAEEPSEKPATAASPARTALPRCSS</sequence>
<reference evidence="2 3" key="1">
    <citation type="submission" date="2016-01" db="EMBL/GenBank/DDBJ databases">
        <title>The new phylogeny of the genus Mycobacterium.</title>
        <authorList>
            <person name="Tarcisio F."/>
            <person name="Conor M."/>
            <person name="Antonella G."/>
            <person name="Elisabetta G."/>
            <person name="Giulia F.S."/>
            <person name="Sara T."/>
            <person name="Anna F."/>
            <person name="Clotilde B."/>
            <person name="Roberto B."/>
            <person name="Veronica D.S."/>
            <person name="Fabio R."/>
            <person name="Monica P."/>
            <person name="Olivier J."/>
            <person name="Enrico T."/>
            <person name="Nicola S."/>
        </authorList>
    </citation>
    <scope>NUCLEOTIDE SEQUENCE [LARGE SCALE GENOMIC DNA]</scope>
    <source>
        <strain evidence="2 3">DSM 44166</strain>
    </source>
</reference>
<feature type="compositionally biased region" description="Basic and acidic residues" evidence="1">
    <location>
        <begin position="88"/>
        <end position="103"/>
    </location>
</feature>
<proteinExistence type="predicted"/>
<dbReference type="Proteomes" id="UP000193317">
    <property type="component" value="Unassembled WGS sequence"/>
</dbReference>
<accession>A0A1X2EIN2</accession>